<name>A0A1R2CTV4_9CILI</name>
<protein>
    <submittedName>
        <fullName evidence="1">Uncharacterized protein</fullName>
    </submittedName>
</protein>
<keyword evidence="2" id="KW-1185">Reference proteome</keyword>
<reference evidence="1 2" key="1">
    <citation type="submission" date="2016-11" db="EMBL/GenBank/DDBJ databases">
        <title>The macronuclear genome of Stentor coeruleus: a giant cell with tiny introns.</title>
        <authorList>
            <person name="Slabodnick M."/>
            <person name="Ruby J.G."/>
            <person name="Reiff S.B."/>
            <person name="Swart E.C."/>
            <person name="Gosai S."/>
            <person name="Prabakaran S."/>
            <person name="Witkowska E."/>
            <person name="Larue G.E."/>
            <person name="Fisher S."/>
            <person name="Freeman R.M."/>
            <person name="Gunawardena J."/>
            <person name="Chu W."/>
            <person name="Stover N.A."/>
            <person name="Gregory B.D."/>
            <person name="Nowacki M."/>
            <person name="Derisi J."/>
            <person name="Roy S.W."/>
            <person name="Marshall W.F."/>
            <person name="Sood P."/>
        </authorList>
    </citation>
    <scope>NUCLEOTIDE SEQUENCE [LARGE SCALE GENOMIC DNA]</scope>
    <source>
        <strain evidence="1">WM001</strain>
    </source>
</reference>
<comment type="caution">
    <text evidence="1">The sequence shown here is derived from an EMBL/GenBank/DDBJ whole genome shotgun (WGS) entry which is preliminary data.</text>
</comment>
<evidence type="ECO:0000313" key="1">
    <source>
        <dbReference type="EMBL" id="OMJ92422.1"/>
    </source>
</evidence>
<accession>A0A1R2CTV4</accession>
<evidence type="ECO:0000313" key="2">
    <source>
        <dbReference type="Proteomes" id="UP000187209"/>
    </source>
</evidence>
<gene>
    <name evidence="1" type="ORF">SteCoe_4873</name>
</gene>
<proteinExistence type="predicted"/>
<dbReference type="Proteomes" id="UP000187209">
    <property type="component" value="Unassembled WGS sequence"/>
</dbReference>
<sequence>MSYSIDDDDDDNIEPKIANQLFIDFGNRLTAFYQLNYAVKSLLETSWKLHMNCYLNNNIECIENFNAMRLKHQDLLREQKAIEHQCIKPCGFYKESPIRKPKERYLYDSDVSIRKEFQCLVDCINNSTYYSFEQIENIQKNISETEKFLL</sequence>
<dbReference type="AlphaFoldDB" id="A0A1R2CTV4"/>
<dbReference type="EMBL" id="MPUH01000062">
    <property type="protein sequence ID" value="OMJ92422.1"/>
    <property type="molecule type" value="Genomic_DNA"/>
</dbReference>
<organism evidence="1 2">
    <name type="scientific">Stentor coeruleus</name>
    <dbReference type="NCBI Taxonomy" id="5963"/>
    <lineage>
        <taxon>Eukaryota</taxon>
        <taxon>Sar</taxon>
        <taxon>Alveolata</taxon>
        <taxon>Ciliophora</taxon>
        <taxon>Postciliodesmatophora</taxon>
        <taxon>Heterotrichea</taxon>
        <taxon>Heterotrichida</taxon>
        <taxon>Stentoridae</taxon>
        <taxon>Stentor</taxon>
    </lineage>
</organism>